<keyword evidence="1" id="KW-0472">Membrane</keyword>
<proteinExistence type="predicted"/>
<evidence type="ECO:0000313" key="2">
    <source>
        <dbReference type="EMBL" id="DAD40857.1"/>
    </source>
</evidence>
<gene>
    <name evidence="2" type="ORF">HUJ06_015180</name>
</gene>
<keyword evidence="1" id="KW-1133">Transmembrane helix</keyword>
<keyword evidence="3" id="KW-1185">Reference proteome</keyword>
<dbReference type="EMBL" id="DUZY01000005">
    <property type="protein sequence ID" value="DAD40857.1"/>
    <property type="molecule type" value="Genomic_DNA"/>
</dbReference>
<feature type="transmembrane region" description="Helical" evidence="1">
    <location>
        <begin position="6"/>
        <end position="27"/>
    </location>
</feature>
<dbReference type="Proteomes" id="UP000607653">
    <property type="component" value="Unassembled WGS sequence"/>
</dbReference>
<name>A0A822Z7M2_NELNU</name>
<comment type="caution">
    <text evidence="2">The sequence shown here is derived from an EMBL/GenBank/DDBJ whole genome shotgun (WGS) entry which is preliminary data.</text>
</comment>
<evidence type="ECO:0000256" key="1">
    <source>
        <dbReference type="SAM" id="Phobius"/>
    </source>
</evidence>
<dbReference type="AlphaFoldDB" id="A0A822Z7M2"/>
<sequence length="29" mass="3358">MLSGILFQIFYGLVGNWAAYLISVLYIEY</sequence>
<protein>
    <submittedName>
        <fullName evidence="2">Uncharacterized protein</fullName>
    </submittedName>
</protein>
<keyword evidence="1" id="KW-0812">Transmembrane</keyword>
<accession>A0A822Z7M2</accession>
<reference evidence="2 3" key="1">
    <citation type="journal article" date="2020" name="Mol. Biol. Evol.">
        <title>Distinct Expression and Methylation Patterns for Genes with Different Fates following a Single Whole-Genome Duplication in Flowering Plants.</title>
        <authorList>
            <person name="Shi T."/>
            <person name="Rahmani R.S."/>
            <person name="Gugger P.F."/>
            <person name="Wang M."/>
            <person name="Li H."/>
            <person name="Zhang Y."/>
            <person name="Li Z."/>
            <person name="Wang Q."/>
            <person name="Van de Peer Y."/>
            <person name="Marchal K."/>
            <person name="Chen J."/>
        </authorList>
    </citation>
    <scope>NUCLEOTIDE SEQUENCE [LARGE SCALE GENOMIC DNA]</scope>
    <source>
        <tissue evidence="2">Leaf</tissue>
    </source>
</reference>
<organism evidence="2 3">
    <name type="scientific">Nelumbo nucifera</name>
    <name type="common">Sacred lotus</name>
    <dbReference type="NCBI Taxonomy" id="4432"/>
    <lineage>
        <taxon>Eukaryota</taxon>
        <taxon>Viridiplantae</taxon>
        <taxon>Streptophyta</taxon>
        <taxon>Embryophyta</taxon>
        <taxon>Tracheophyta</taxon>
        <taxon>Spermatophyta</taxon>
        <taxon>Magnoliopsida</taxon>
        <taxon>Proteales</taxon>
        <taxon>Nelumbonaceae</taxon>
        <taxon>Nelumbo</taxon>
    </lineage>
</organism>
<evidence type="ECO:0000313" key="3">
    <source>
        <dbReference type="Proteomes" id="UP000607653"/>
    </source>
</evidence>